<dbReference type="PATRIC" id="fig|1423753.3.peg.659"/>
<reference evidence="1 2" key="1">
    <citation type="journal article" date="2015" name="Genome Announc.">
        <title>Expanding the biotechnology potential of lactobacilli through comparative genomics of 213 strains and associated genera.</title>
        <authorList>
            <person name="Sun Z."/>
            <person name="Harris H.M."/>
            <person name="McCann A."/>
            <person name="Guo C."/>
            <person name="Argimon S."/>
            <person name="Zhang W."/>
            <person name="Yang X."/>
            <person name="Jeffery I.B."/>
            <person name="Cooney J.C."/>
            <person name="Kagawa T.F."/>
            <person name="Liu W."/>
            <person name="Song Y."/>
            <person name="Salvetti E."/>
            <person name="Wrobel A."/>
            <person name="Rasinkangas P."/>
            <person name="Parkhill J."/>
            <person name="Rea M.C."/>
            <person name="O'Sullivan O."/>
            <person name="Ritari J."/>
            <person name="Douillard F.P."/>
            <person name="Paul Ross R."/>
            <person name="Yang R."/>
            <person name="Briner A.E."/>
            <person name="Felis G.E."/>
            <person name="de Vos W.M."/>
            <person name="Barrangou R."/>
            <person name="Klaenhammer T.R."/>
            <person name="Caufield P.W."/>
            <person name="Cui Y."/>
            <person name="Zhang H."/>
            <person name="O'Toole P.W."/>
        </authorList>
    </citation>
    <scope>NUCLEOTIDE SEQUENCE [LARGE SCALE GENOMIC DNA]</scope>
    <source>
        <strain evidence="1 2">DSM 16381</strain>
    </source>
</reference>
<sequence>MSVVLLGTAILSLSACGKSGANQVNEKNVSFIKDAQSSNQRIWYMVESDSTSDYELSKDTHITQILVTKNGKATVYNMPDNNFSMRDINGKSDDQVLTIAQKKDREYYKDFIDPQKDILIKSSYIQNVIKNTESDYKHYEKHPDYLGATHKESLKKLREYQDDLTYLKANEASILKNIPKYEKPTPKLLNAKVKTDNSGNDVNYEDITHRRLELETDSAKLKHLHWVDRVDAPTYYNFTMTDGFQLIYDKPVKILSDMYTGYTNPTNDSKTTSLLTKTTNKDTVSDFDKLGTKHVSEEN</sequence>
<accession>A0A0R1UL98</accession>
<organism evidence="1 2">
    <name type="scientific">Levilactobacillus hammesii DSM 16381</name>
    <dbReference type="NCBI Taxonomy" id="1423753"/>
    <lineage>
        <taxon>Bacteria</taxon>
        <taxon>Bacillati</taxon>
        <taxon>Bacillota</taxon>
        <taxon>Bacilli</taxon>
        <taxon>Lactobacillales</taxon>
        <taxon>Lactobacillaceae</taxon>
        <taxon>Levilactobacillus</taxon>
    </lineage>
</organism>
<keyword evidence="2" id="KW-1185">Reference proteome</keyword>
<comment type="caution">
    <text evidence="1">The sequence shown here is derived from an EMBL/GenBank/DDBJ whole genome shotgun (WGS) entry which is preliminary data.</text>
</comment>
<dbReference type="EMBL" id="AZFS01000060">
    <property type="protein sequence ID" value="KRL94081.1"/>
    <property type="molecule type" value="Genomic_DNA"/>
</dbReference>
<evidence type="ECO:0000313" key="1">
    <source>
        <dbReference type="EMBL" id="KRL94081.1"/>
    </source>
</evidence>
<proteinExistence type="predicted"/>
<dbReference type="AlphaFoldDB" id="A0A0R1UL98"/>
<dbReference type="Proteomes" id="UP000051580">
    <property type="component" value="Unassembled WGS sequence"/>
</dbReference>
<evidence type="ECO:0000313" key="2">
    <source>
        <dbReference type="Proteomes" id="UP000051580"/>
    </source>
</evidence>
<name>A0A0R1UL98_9LACO</name>
<protein>
    <submittedName>
        <fullName evidence="1">Uncharacterized protein</fullName>
    </submittedName>
</protein>
<gene>
    <name evidence="1" type="ORF">FD28_GL000628</name>
</gene>